<dbReference type="SUPFAM" id="SSF159664">
    <property type="entry name" value="CobE/GbiG C-terminal domain-like"/>
    <property type="match status" value="1"/>
</dbReference>
<feature type="domain" description="CobE/GbiG C-terminal" evidence="1">
    <location>
        <begin position="2"/>
        <end position="122"/>
    </location>
</feature>
<dbReference type="GO" id="GO:0016787">
    <property type="term" value="F:hydrolase activity"/>
    <property type="evidence" value="ECO:0007669"/>
    <property type="project" value="UniProtKB-KW"/>
</dbReference>
<keyword evidence="3" id="KW-1185">Reference proteome</keyword>
<evidence type="ECO:0000313" key="3">
    <source>
        <dbReference type="Proteomes" id="UP000294664"/>
    </source>
</evidence>
<dbReference type="RefSeq" id="WP_132029769.1">
    <property type="nucleotide sequence ID" value="NZ_SMAI01000001.1"/>
</dbReference>
<dbReference type="Gene3D" id="3.30.420.180">
    <property type="entry name" value="CobE/GbiG C-terminal domain"/>
    <property type="match status" value="1"/>
</dbReference>
<dbReference type="Pfam" id="PF01890">
    <property type="entry name" value="CbiG_C"/>
    <property type="match status" value="1"/>
</dbReference>
<dbReference type="InterPro" id="IPR052553">
    <property type="entry name" value="CbiG_hydrolase"/>
</dbReference>
<dbReference type="PANTHER" id="PTHR37477:SF1">
    <property type="entry name" value="COBALT-PRECORRIN-5A HYDROLASE"/>
    <property type="match status" value="1"/>
</dbReference>
<reference evidence="2 3" key="1">
    <citation type="submission" date="2019-03" db="EMBL/GenBank/DDBJ databases">
        <title>Genomic Encyclopedia of Type Strains, Phase IV (KMG-IV): sequencing the most valuable type-strain genomes for metagenomic binning, comparative biology and taxonomic classification.</title>
        <authorList>
            <person name="Goeker M."/>
        </authorList>
    </citation>
    <scope>NUCLEOTIDE SEQUENCE [LARGE SCALE GENOMIC DNA]</scope>
    <source>
        <strain evidence="2 3">DSM 9035</strain>
    </source>
</reference>
<accession>A0A4R3M495</accession>
<dbReference type="PANTHER" id="PTHR37477">
    <property type="entry name" value="COBALT-PRECORRIN-5A HYDROLASE"/>
    <property type="match status" value="1"/>
</dbReference>
<sequence length="127" mass="12402">MIVAGIGSRRGVATEEVLAAIDAALARAALSRDALDALATPAIKGGEPGIAAAAAALGLPLILVPQTQLEAVAARAQTRSERVVALLRVPSAAETAALAAAGPAAHLLGPRLALGMVTCALAGGERA</sequence>
<dbReference type="EMBL" id="SMAI01000001">
    <property type="protein sequence ID" value="TCT08124.1"/>
    <property type="molecule type" value="Genomic_DNA"/>
</dbReference>
<dbReference type="AlphaFoldDB" id="A0A4R3M495"/>
<protein>
    <submittedName>
        <fullName evidence="2">Cobalt-precorrin 5A hydrolase</fullName>
    </submittedName>
</protein>
<dbReference type="Proteomes" id="UP000294664">
    <property type="component" value="Unassembled WGS sequence"/>
</dbReference>
<comment type="caution">
    <text evidence="2">The sequence shown here is derived from an EMBL/GenBank/DDBJ whole genome shotgun (WGS) entry which is preliminary data.</text>
</comment>
<evidence type="ECO:0000313" key="2">
    <source>
        <dbReference type="EMBL" id="TCT08124.1"/>
    </source>
</evidence>
<gene>
    <name evidence="2" type="ORF">EDC64_101645</name>
</gene>
<organism evidence="2 3">
    <name type="scientific">Aquabacter spiritensis</name>
    <dbReference type="NCBI Taxonomy" id="933073"/>
    <lineage>
        <taxon>Bacteria</taxon>
        <taxon>Pseudomonadati</taxon>
        <taxon>Pseudomonadota</taxon>
        <taxon>Alphaproteobacteria</taxon>
        <taxon>Hyphomicrobiales</taxon>
        <taxon>Xanthobacteraceae</taxon>
        <taxon>Aquabacter</taxon>
    </lineage>
</organism>
<dbReference type="GO" id="GO:0009236">
    <property type="term" value="P:cobalamin biosynthetic process"/>
    <property type="evidence" value="ECO:0007669"/>
    <property type="project" value="InterPro"/>
</dbReference>
<proteinExistence type="predicted"/>
<name>A0A4R3M495_9HYPH</name>
<dbReference type="InterPro" id="IPR002750">
    <property type="entry name" value="CobE/GbiG_C"/>
</dbReference>
<evidence type="ECO:0000259" key="1">
    <source>
        <dbReference type="Pfam" id="PF01890"/>
    </source>
</evidence>
<keyword evidence="2" id="KW-0378">Hydrolase</keyword>
<dbReference type="InterPro" id="IPR036518">
    <property type="entry name" value="CobE/GbiG_C_sf"/>
</dbReference>